<keyword evidence="3" id="KW-0479">Metal-binding</keyword>
<evidence type="ECO:0000259" key="5">
    <source>
        <dbReference type="PROSITE" id="PS50860"/>
    </source>
</evidence>
<dbReference type="PROSITE" id="PS50860">
    <property type="entry name" value="AA_TRNA_LIGASE_II_ALA"/>
    <property type="match status" value="1"/>
</dbReference>
<dbReference type="PANTHER" id="PTHR43462">
    <property type="entry name" value="ALANYL-TRNA EDITING PROTEIN"/>
    <property type="match status" value="1"/>
</dbReference>
<dbReference type="GO" id="GO:0005737">
    <property type="term" value="C:cytoplasm"/>
    <property type="evidence" value="ECO:0007669"/>
    <property type="project" value="UniProtKB-SubCell"/>
</dbReference>
<evidence type="ECO:0000313" key="6">
    <source>
        <dbReference type="EMBL" id="MPL95216.1"/>
    </source>
</evidence>
<evidence type="ECO:0000256" key="4">
    <source>
        <dbReference type="ARBA" id="ARBA00022833"/>
    </source>
</evidence>
<dbReference type="SUPFAM" id="SSF50447">
    <property type="entry name" value="Translation proteins"/>
    <property type="match status" value="1"/>
</dbReference>
<dbReference type="EC" id="6.1.1.7" evidence="6"/>
<dbReference type="SMART" id="SM00863">
    <property type="entry name" value="tRNA_SAD"/>
    <property type="match status" value="1"/>
</dbReference>
<dbReference type="InterPro" id="IPR018163">
    <property type="entry name" value="Thr/Ala-tRNA-synth_IIc_edit"/>
</dbReference>
<evidence type="ECO:0000256" key="3">
    <source>
        <dbReference type="ARBA" id="ARBA00022723"/>
    </source>
</evidence>
<keyword evidence="4" id="KW-0862">Zinc</keyword>
<dbReference type="InterPro" id="IPR018165">
    <property type="entry name" value="Ala-tRNA-synth_IIc_core"/>
</dbReference>
<dbReference type="EMBL" id="VSSQ01000459">
    <property type="protein sequence ID" value="MPL95216.1"/>
    <property type="molecule type" value="Genomic_DNA"/>
</dbReference>
<dbReference type="GO" id="GO:0046872">
    <property type="term" value="F:metal ion binding"/>
    <property type="evidence" value="ECO:0007669"/>
    <property type="project" value="UniProtKB-KW"/>
</dbReference>
<dbReference type="PANTHER" id="PTHR43462:SF1">
    <property type="entry name" value="ALANYL-TRNA EDITING PROTEIN AARSD1"/>
    <property type="match status" value="1"/>
</dbReference>
<dbReference type="GO" id="GO:0004813">
    <property type="term" value="F:alanine-tRNA ligase activity"/>
    <property type="evidence" value="ECO:0007669"/>
    <property type="project" value="UniProtKB-EC"/>
</dbReference>
<dbReference type="Pfam" id="PF07973">
    <property type="entry name" value="tRNA_SAD"/>
    <property type="match status" value="1"/>
</dbReference>
<dbReference type="GO" id="GO:0002161">
    <property type="term" value="F:aminoacyl-tRNA deacylase activity"/>
    <property type="evidence" value="ECO:0007669"/>
    <property type="project" value="UniProtKB-ARBA"/>
</dbReference>
<comment type="cofactor">
    <cofactor evidence="1">
        <name>Zn(2+)</name>
        <dbReference type="ChEBI" id="CHEBI:29105"/>
    </cofactor>
</comment>
<protein>
    <submittedName>
        <fullName evidence="6">Alanine--tRNA ligase</fullName>
        <ecNumber evidence="6">6.1.1.7</ecNumber>
    </submittedName>
</protein>
<keyword evidence="6" id="KW-0436">Ligase</keyword>
<name>A0A644VV50_9ZZZZ</name>
<dbReference type="Gene3D" id="2.40.30.130">
    <property type="match status" value="1"/>
</dbReference>
<dbReference type="InterPro" id="IPR012947">
    <property type="entry name" value="tRNA_SAD"/>
</dbReference>
<feature type="domain" description="Alanyl-transfer RNA synthetases family profile" evidence="5">
    <location>
        <begin position="1"/>
        <end position="221"/>
    </location>
</feature>
<evidence type="ECO:0000256" key="2">
    <source>
        <dbReference type="ARBA" id="ARBA00004496"/>
    </source>
</evidence>
<gene>
    <name evidence="6" type="primary">alaS_18</name>
    <name evidence="6" type="ORF">SDC9_41385</name>
</gene>
<proteinExistence type="predicted"/>
<organism evidence="6">
    <name type="scientific">bioreactor metagenome</name>
    <dbReference type="NCBI Taxonomy" id="1076179"/>
    <lineage>
        <taxon>unclassified sequences</taxon>
        <taxon>metagenomes</taxon>
        <taxon>ecological metagenomes</taxon>
    </lineage>
</organism>
<dbReference type="GO" id="GO:0003676">
    <property type="term" value="F:nucleic acid binding"/>
    <property type="evidence" value="ECO:0007669"/>
    <property type="project" value="InterPro"/>
</dbReference>
<reference evidence="6" key="1">
    <citation type="submission" date="2019-08" db="EMBL/GenBank/DDBJ databases">
        <authorList>
            <person name="Kucharzyk K."/>
            <person name="Murdoch R.W."/>
            <person name="Higgins S."/>
            <person name="Loffler F."/>
        </authorList>
    </citation>
    <scope>NUCLEOTIDE SEQUENCE</scope>
</reference>
<comment type="caution">
    <text evidence="6">The sequence shown here is derived from an EMBL/GenBank/DDBJ whole genome shotgun (WGS) entry which is preliminary data.</text>
</comment>
<dbReference type="InterPro" id="IPR009000">
    <property type="entry name" value="Transl_B-barrel_sf"/>
</dbReference>
<evidence type="ECO:0000256" key="1">
    <source>
        <dbReference type="ARBA" id="ARBA00001947"/>
    </source>
</evidence>
<dbReference type="InterPro" id="IPR051335">
    <property type="entry name" value="Alanyl-tRNA_Editing_Enzymes"/>
</dbReference>
<dbReference type="GO" id="GO:0006419">
    <property type="term" value="P:alanyl-tRNA aminoacylation"/>
    <property type="evidence" value="ECO:0007669"/>
    <property type="project" value="InterPro"/>
</dbReference>
<dbReference type="AlphaFoldDB" id="A0A644VV50"/>
<dbReference type="Gene3D" id="3.10.310.40">
    <property type="match status" value="1"/>
</dbReference>
<dbReference type="SUPFAM" id="SSF55186">
    <property type="entry name" value="ThrRS/AlaRS common domain"/>
    <property type="match status" value="1"/>
</dbReference>
<comment type="subcellular location">
    <subcellularLocation>
        <location evidence="2">Cytoplasm</location>
    </subcellularLocation>
</comment>
<accession>A0A644VV50</accession>
<sequence>MTEKLFEKDSMLKNCTATVISCTPKDNGYLVVLDRTIIFPEGGGQLSDEGFINDARVSYAADVDEEVVHYVDKPLLVGSQVKVTLDWSVRLDHMQQHCGEHILSYAFWKECGANNIGFHMNNDVVTIDLDKELTEEDMLKAETFANAELWADKPVHVDYMLDVEAFKLPMRKKNERLHGNLRIVSIKDGDICTCCGTHPTSTGMIGMIKILRVEKHKGGVRVEFNCGLRALRDMQLRTKTLLETSNMLSVKVEEVPAAVTKLKEEILELISKVKAKTMEIFLLQLPQIMDKAPLAVNGCKVVMVTQECDAKEAKALMQLLSAQPKVIIGIVYRSGNRVNYQFGLGECAQGDCKAYCLAANEIFAGKGGGSAIFAQGGGIYTADWQEKAEKLKTIILG</sequence>
<dbReference type="GO" id="GO:0005524">
    <property type="term" value="F:ATP binding"/>
    <property type="evidence" value="ECO:0007669"/>
    <property type="project" value="InterPro"/>
</dbReference>
<dbReference type="Gene3D" id="3.30.980.10">
    <property type="entry name" value="Threonyl-trna Synthetase, Chain A, domain 2"/>
    <property type="match status" value="1"/>
</dbReference>